<keyword evidence="3" id="KW-1185">Reference proteome</keyword>
<feature type="transmembrane region" description="Helical" evidence="1">
    <location>
        <begin position="6"/>
        <end position="26"/>
    </location>
</feature>
<protein>
    <submittedName>
        <fullName evidence="2">Uncharacterized protein</fullName>
    </submittedName>
</protein>
<evidence type="ECO:0000256" key="1">
    <source>
        <dbReference type="SAM" id="Phobius"/>
    </source>
</evidence>
<proteinExistence type="predicted"/>
<dbReference type="Proteomes" id="UP001054252">
    <property type="component" value="Unassembled WGS sequence"/>
</dbReference>
<keyword evidence="1" id="KW-0472">Membrane</keyword>
<evidence type="ECO:0000313" key="3">
    <source>
        <dbReference type="Proteomes" id="UP001054252"/>
    </source>
</evidence>
<dbReference type="AlphaFoldDB" id="A0AAV5IQC0"/>
<reference evidence="2 3" key="1">
    <citation type="journal article" date="2021" name="Commun. Biol.">
        <title>The genome of Shorea leprosula (Dipterocarpaceae) highlights the ecological relevance of drought in aseasonal tropical rainforests.</title>
        <authorList>
            <person name="Ng K.K.S."/>
            <person name="Kobayashi M.J."/>
            <person name="Fawcett J.A."/>
            <person name="Hatakeyama M."/>
            <person name="Paape T."/>
            <person name="Ng C.H."/>
            <person name="Ang C.C."/>
            <person name="Tnah L.H."/>
            <person name="Lee C.T."/>
            <person name="Nishiyama T."/>
            <person name="Sese J."/>
            <person name="O'Brien M.J."/>
            <person name="Copetti D."/>
            <person name="Mohd Noor M.I."/>
            <person name="Ong R.C."/>
            <person name="Putra M."/>
            <person name="Sireger I.Z."/>
            <person name="Indrioko S."/>
            <person name="Kosugi Y."/>
            <person name="Izuno A."/>
            <person name="Isagi Y."/>
            <person name="Lee S.L."/>
            <person name="Shimizu K.K."/>
        </authorList>
    </citation>
    <scope>NUCLEOTIDE SEQUENCE [LARGE SCALE GENOMIC DNA]</scope>
    <source>
        <strain evidence="2">214</strain>
    </source>
</reference>
<organism evidence="2 3">
    <name type="scientific">Rubroshorea leprosula</name>
    <dbReference type="NCBI Taxonomy" id="152421"/>
    <lineage>
        <taxon>Eukaryota</taxon>
        <taxon>Viridiplantae</taxon>
        <taxon>Streptophyta</taxon>
        <taxon>Embryophyta</taxon>
        <taxon>Tracheophyta</taxon>
        <taxon>Spermatophyta</taxon>
        <taxon>Magnoliopsida</taxon>
        <taxon>eudicotyledons</taxon>
        <taxon>Gunneridae</taxon>
        <taxon>Pentapetalae</taxon>
        <taxon>rosids</taxon>
        <taxon>malvids</taxon>
        <taxon>Malvales</taxon>
        <taxon>Dipterocarpaceae</taxon>
        <taxon>Rubroshorea</taxon>
    </lineage>
</organism>
<name>A0AAV5IQC0_9ROSI</name>
<gene>
    <name evidence="2" type="ORF">SLEP1_g13605</name>
</gene>
<comment type="caution">
    <text evidence="2">The sequence shown here is derived from an EMBL/GenBank/DDBJ whole genome shotgun (WGS) entry which is preliminary data.</text>
</comment>
<keyword evidence="1" id="KW-1133">Transmembrane helix</keyword>
<dbReference type="EMBL" id="BPVZ01000016">
    <property type="protein sequence ID" value="GKV01005.1"/>
    <property type="molecule type" value="Genomic_DNA"/>
</dbReference>
<sequence>MQKFEEFWSLIVLLVSNLCVLLYFSVNLEILLHLRMDADSALKESIQKLQAKWSLYLKEREEWIQDMVDKIQYLQSALSILRMTHHMLMKGSRC</sequence>
<accession>A0AAV5IQC0</accession>
<keyword evidence="1" id="KW-0812">Transmembrane</keyword>
<evidence type="ECO:0000313" key="2">
    <source>
        <dbReference type="EMBL" id="GKV01005.1"/>
    </source>
</evidence>